<dbReference type="EC" id="3.1.31.1" evidence="2"/>
<dbReference type="Proteomes" id="UP000003093">
    <property type="component" value="Unassembled WGS sequence"/>
</dbReference>
<dbReference type="EMBL" id="AIDT01000031">
    <property type="protein sequence ID" value="EIA12938.1"/>
    <property type="molecule type" value="Genomic_DNA"/>
</dbReference>
<evidence type="ECO:0000256" key="2">
    <source>
        <dbReference type="ARBA" id="ARBA00011942"/>
    </source>
</evidence>
<dbReference type="Pfam" id="PF00565">
    <property type="entry name" value="SNase"/>
    <property type="match status" value="1"/>
</dbReference>
<sequence>MTIFLNFYMINRNEKREVGGKMKSNKSLAMIVVAIIIVGVLAFQFMNHTGPFKKGTNHETVQDLNGKDKVHVQRVVDGDTFIANQNGKEIKVRLIGVDTPETVKPNTPVQPFGKEASNYSKKTLTNQDVYLEYDKEKQDRYGRTLAYVWISKDRMYNKELVEKGLAREKYFSPNGKYRNVFIEAQNKAKQQKLNIWSK</sequence>
<dbReference type="CDD" id="cd00175">
    <property type="entry name" value="SNc"/>
    <property type="match status" value="1"/>
</dbReference>
<evidence type="ECO:0000313" key="13">
    <source>
        <dbReference type="Proteomes" id="UP000003093"/>
    </source>
</evidence>
<organism evidence="12 13">
    <name type="scientific">Staphylococcus aureus subsp. aureus DR10</name>
    <dbReference type="NCBI Taxonomy" id="1155079"/>
    <lineage>
        <taxon>Bacteria</taxon>
        <taxon>Bacillati</taxon>
        <taxon>Bacillota</taxon>
        <taxon>Bacilli</taxon>
        <taxon>Bacillales</taxon>
        <taxon>Staphylococcaceae</taxon>
        <taxon>Staphylococcus</taxon>
    </lineage>
</organism>
<reference evidence="12 13" key="1">
    <citation type="journal article" date="2012" name="MBio">
        <title>Identification of a highly transmissible animal-independent Staphylococcus aureus ST398 clone with distinct genomic and cell adhesion properties.</title>
        <authorList>
            <person name="Uhlemann A.C."/>
            <person name="Porcella S.F."/>
            <person name="Trivedi S."/>
            <person name="Sullivan S.B."/>
            <person name="Hafer C."/>
            <person name="Kennedy A.D."/>
            <person name="Barbian K.D."/>
            <person name="McCarthy A.J."/>
            <person name="Street C."/>
            <person name="Hirschberg D.L."/>
            <person name="Lipkin W.I."/>
            <person name="Lindsay J.A."/>
            <person name="DeLeo F.R."/>
            <person name="Lowy F.D."/>
        </authorList>
    </citation>
    <scope>NUCLEOTIDE SEQUENCE [LARGE SCALE GENOMIC DNA]</scope>
    <source>
        <strain evidence="12 13">DR10</strain>
    </source>
</reference>
<evidence type="ECO:0000256" key="4">
    <source>
        <dbReference type="ARBA" id="ARBA00022722"/>
    </source>
</evidence>
<evidence type="ECO:0000256" key="3">
    <source>
        <dbReference type="ARBA" id="ARBA00016676"/>
    </source>
</evidence>
<keyword evidence="4" id="KW-0540">Nuclease</keyword>
<keyword evidence="5" id="KW-0255">Endonuclease</keyword>
<protein>
    <recommendedName>
        <fullName evidence="3">Thermonuclease</fullName>
        <ecNumber evidence="2">3.1.31.1</ecNumber>
    </recommendedName>
    <alternativeName>
        <fullName evidence="9">Micrococcal nuclease</fullName>
    </alternativeName>
    <alternativeName>
        <fullName evidence="8">Staphylococcal nuclease</fullName>
    </alternativeName>
</protein>
<dbReference type="PANTHER" id="PTHR12302:SF3">
    <property type="entry name" value="SERINE_THREONINE-PROTEIN KINASE 31"/>
    <property type="match status" value="1"/>
</dbReference>
<keyword evidence="7" id="KW-0106">Calcium</keyword>
<evidence type="ECO:0000256" key="10">
    <source>
        <dbReference type="SAM" id="Phobius"/>
    </source>
</evidence>
<feature type="transmembrane region" description="Helical" evidence="10">
    <location>
        <begin position="28"/>
        <end position="46"/>
    </location>
</feature>
<name>A0ABC9PWQ3_STAA5</name>
<evidence type="ECO:0000259" key="11">
    <source>
        <dbReference type="PROSITE" id="PS50830"/>
    </source>
</evidence>
<dbReference type="PROSITE" id="PS01284">
    <property type="entry name" value="TNASE_2"/>
    <property type="match status" value="1"/>
</dbReference>
<comment type="caution">
    <text evidence="12">The sequence shown here is derived from an EMBL/GenBank/DDBJ whole genome shotgun (WGS) entry which is preliminary data.</text>
</comment>
<dbReference type="SUPFAM" id="SSF50199">
    <property type="entry name" value="Staphylococcal nuclease"/>
    <property type="match status" value="1"/>
</dbReference>
<keyword evidence="6 12" id="KW-0378">Hydrolase</keyword>
<evidence type="ECO:0000256" key="6">
    <source>
        <dbReference type="ARBA" id="ARBA00022801"/>
    </source>
</evidence>
<evidence type="ECO:0000256" key="8">
    <source>
        <dbReference type="ARBA" id="ARBA00030535"/>
    </source>
</evidence>
<keyword evidence="10" id="KW-0812">Transmembrane</keyword>
<dbReference type="SMART" id="SM00318">
    <property type="entry name" value="SNc"/>
    <property type="match status" value="1"/>
</dbReference>
<evidence type="ECO:0000256" key="5">
    <source>
        <dbReference type="ARBA" id="ARBA00022759"/>
    </source>
</evidence>
<dbReference type="PANTHER" id="PTHR12302">
    <property type="entry name" value="EBNA2 BINDING PROTEIN P100"/>
    <property type="match status" value="1"/>
</dbReference>
<keyword evidence="10" id="KW-1133">Transmembrane helix</keyword>
<comment type="cofactor">
    <cofactor evidence="1">
        <name>Ca(2+)</name>
        <dbReference type="ChEBI" id="CHEBI:29108"/>
    </cofactor>
</comment>
<gene>
    <name evidence="12" type="ORF">ST398NM02_1326</name>
</gene>
<dbReference type="InterPro" id="IPR035437">
    <property type="entry name" value="SNase_OB-fold_sf"/>
</dbReference>
<dbReference type="InterPro" id="IPR016071">
    <property type="entry name" value="Staphylococal_nuclease_OB-fold"/>
</dbReference>
<dbReference type="NCBIfam" id="NF047694">
    <property type="entry name" value="TnucaseNucIStaph"/>
    <property type="match status" value="1"/>
</dbReference>
<dbReference type="PROSITE" id="PS50830">
    <property type="entry name" value="TNASE_3"/>
    <property type="match status" value="1"/>
</dbReference>
<dbReference type="InterPro" id="IPR002071">
    <property type="entry name" value="Thermonucl_AS"/>
</dbReference>
<keyword evidence="10" id="KW-0472">Membrane</keyword>
<dbReference type="Gene3D" id="2.40.50.90">
    <property type="match status" value="1"/>
</dbReference>
<evidence type="ECO:0000256" key="9">
    <source>
        <dbReference type="ARBA" id="ARBA00031238"/>
    </source>
</evidence>
<accession>A0ABC9PWQ3</accession>
<dbReference type="GO" id="GO:1990599">
    <property type="term" value="F:3' overhang single-stranded DNA endodeoxyribonuclease activity"/>
    <property type="evidence" value="ECO:0007669"/>
    <property type="project" value="UniProtKB-EC"/>
</dbReference>
<dbReference type="AlphaFoldDB" id="A0ABC9PWQ3"/>
<proteinExistence type="predicted"/>
<evidence type="ECO:0000313" key="12">
    <source>
        <dbReference type="EMBL" id="EIA12938.1"/>
    </source>
</evidence>
<feature type="domain" description="TNase-like" evidence="11">
    <location>
        <begin position="66"/>
        <end position="198"/>
    </location>
</feature>
<evidence type="ECO:0000256" key="1">
    <source>
        <dbReference type="ARBA" id="ARBA00001913"/>
    </source>
</evidence>
<evidence type="ECO:0000256" key="7">
    <source>
        <dbReference type="ARBA" id="ARBA00022837"/>
    </source>
</evidence>